<evidence type="ECO:0000313" key="1">
    <source>
        <dbReference type="EMBL" id="TWI16304.1"/>
    </source>
</evidence>
<protein>
    <submittedName>
        <fullName evidence="1">Uncharacterized protein</fullName>
    </submittedName>
</protein>
<dbReference type="RefSeq" id="WP_145330023.1">
    <property type="nucleotide sequence ID" value="NZ_VLKR01000031.1"/>
</dbReference>
<dbReference type="EMBL" id="VLKR01000031">
    <property type="protein sequence ID" value="TWI16304.1"/>
    <property type="molecule type" value="Genomic_DNA"/>
</dbReference>
<evidence type="ECO:0000313" key="2">
    <source>
        <dbReference type="Proteomes" id="UP000315908"/>
    </source>
</evidence>
<reference evidence="1 2" key="1">
    <citation type="journal article" date="2015" name="Stand. Genomic Sci.">
        <title>Genomic Encyclopedia of Bacterial and Archaeal Type Strains, Phase III: the genomes of soil and plant-associated and newly described type strains.</title>
        <authorList>
            <person name="Whitman W.B."/>
            <person name="Woyke T."/>
            <person name="Klenk H.P."/>
            <person name="Zhou Y."/>
            <person name="Lilburn T.G."/>
            <person name="Beck B.J."/>
            <person name="De Vos P."/>
            <person name="Vandamme P."/>
            <person name="Eisen J.A."/>
            <person name="Garrity G."/>
            <person name="Hugenholtz P."/>
            <person name="Kyrpides N.C."/>
        </authorList>
    </citation>
    <scope>NUCLEOTIDE SEQUENCE [LARGE SCALE GENOMIC DNA]</scope>
    <source>
        <strain evidence="1 2">CGMCC 1.6855</strain>
    </source>
</reference>
<accession>A0A562M8Q1</accession>
<name>A0A562M8Q1_9SPHI</name>
<dbReference type="Proteomes" id="UP000315908">
    <property type="component" value="Unassembled WGS sequence"/>
</dbReference>
<proteinExistence type="predicted"/>
<comment type="caution">
    <text evidence="1">The sequence shown here is derived from an EMBL/GenBank/DDBJ whole genome shotgun (WGS) entry which is preliminary data.</text>
</comment>
<organism evidence="1 2">
    <name type="scientific">Sphingobacterium siyangense</name>
    <dbReference type="NCBI Taxonomy" id="459529"/>
    <lineage>
        <taxon>Bacteria</taxon>
        <taxon>Pseudomonadati</taxon>
        <taxon>Bacteroidota</taxon>
        <taxon>Sphingobacteriia</taxon>
        <taxon>Sphingobacteriales</taxon>
        <taxon>Sphingobacteriaceae</taxon>
        <taxon>Sphingobacterium</taxon>
    </lineage>
</organism>
<gene>
    <name evidence="1" type="ORF">IQ31_04459</name>
</gene>
<dbReference type="OrthoDB" id="799831at2"/>
<dbReference type="AlphaFoldDB" id="A0A562M8Q1"/>
<sequence>MKLVSKPQLAKIHILLKQNGWTEYKEDVVLGITKGRSKSTKDLTFEEAKGMIRTLSEHNPTERLKSLVFSLAYQAGVIYGATAVDKKINAAKLDMFLQKSGTVKKPLNSMAHFELLKTVNQFKSIVKSVCQSKSNREAEKVVFGLLDELGIASPSKERI</sequence>